<proteinExistence type="inferred from homology"/>
<dbReference type="SUPFAM" id="SSF52467">
    <property type="entry name" value="DHS-like NAD/FAD-binding domain"/>
    <property type="match status" value="1"/>
</dbReference>
<dbReference type="Gene3D" id="3.40.50.1220">
    <property type="entry name" value="TPP-binding domain"/>
    <property type="match status" value="1"/>
</dbReference>
<comment type="similarity">
    <text evidence="5">Belongs to the sirtuin family. Class II subfamily.</text>
</comment>
<feature type="active site" description="Proton acceptor" evidence="5 6">
    <location>
        <position position="152"/>
    </location>
</feature>
<dbReference type="Proteomes" id="UP001501170">
    <property type="component" value="Unassembled WGS sequence"/>
</dbReference>
<dbReference type="InterPro" id="IPR003000">
    <property type="entry name" value="Sirtuin"/>
</dbReference>
<evidence type="ECO:0000256" key="1">
    <source>
        <dbReference type="ARBA" id="ARBA00022679"/>
    </source>
</evidence>
<dbReference type="Pfam" id="PF02146">
    <property type="entry name" value="SIR2"/>
    <property type="match status" value="1"/>
</dbReference>
<name>A0ABP5U8V8_9ACTN</name>
<dbReference type="PANTHER" id="PTHR11085:SF10">
    <property type="entry name" value="NAD-DEPENDENT PROTEIN DEACYLASE SIRTUIN-5, MITOCHONDRIAL-RELATED"/>
    <property type="match status" value="1"/>
</dbReference>
<feature type="domain" description="Deacetylase sirtuin-type" evidence="7">
    <location>
        <begin position="34"/>
        <end position="312"/>
    </location>
</feature>
<feature type="binding site" evidence="5 6">
    <location>
        <position position="214"/>
    </location>
    <ligand>
        <name>Zn(2+)</name>
        <dbReference type="ChEBI" id="CHEBI:29105"/>
    </ligand>
</feature>
<keyword evidence="5" id="KW-0963">Cytoplasm</keyword>
<accession>A0ABP5U8V8</accession>
<feature type="binding site" evidence="5">
    <location>
        <begin position="134"/>
        <end position="137"/>
    </location>
    <ligand>
        <name>NAD(+)</name>
        <dbReference type="ChEBI" id="CHEBI:57540"/>
    </ligand>
</feature>
<comment type="function">
    <text evidence="5">NAD-dependent protein deacetylase which modulates the activities of several enzymes which are inactive in their acetylated form.</text>
</comment>
<evidence type="ECO:0000256" key="4">
    <source>
        <dbReference type="ARBA" id="ARBA00023027"/>
    </source>
</evidence>
<comment type="catalytic activity">
    <reaction evidence="5">
        <text>N(6)-acetyl-L-lysyl-[protein] + NAD(+) + H2O = 2''-O-acetyl-ADP-D-ribose + nicotinamide + L-lysyl-[protein]</text>
        <dbReference type="Rhea" id="RHEA:43636"/>
        <dbReference type="Rhea" id="RHEA-COMP:9752"/>
        <dbReference type="Rhea" id="RHEA-COMP:10731"/>
        <dbReference type="ChEBI" id="CHEBI:15377"/>
        <dbReference type="ChEBI" id="CHEBI:17154"/>
        <dbReference type="ChEBI" id="CHEBI:29969"/>
        <dbReference type="ChEBI" id="CHEBI:57540"/>
        <dbReference type="ChEBI" id="CHEBI:61930"/>
        <dbReference type="ChEBI" id="CHEBI:83767"/>
        <dbReference type="EC" id="2.3.1.286"/>
    </reaction>
</comment>
<dbReference type="InterPro" id="IPR050134">
    <property type="entry name" value="NAD-dep_sirtuin_deacylases"/>
</dbReference>
<dbReference type="Gene3D" id="3.30.1600.10">
    <property type="entry name" value="SIR2/SIRT2 'Small Domain"/>
    <property type="match status" value="1"/>
</dbReference>
<feature type="binding site" evidence="5">
    <location>
        <begin position="280"/>
        <end position="282"/>
    </location>
    <ligand>
        <name>NAD(+)</name>
        <dbReference type="ChEBI" id="CHEBI:57540"/>
    </ligand>
</feature>
<evidence type="ECO:0000259" key="7">
    <source>
        <dbReference type="PROSITE" id="PS50305"/>
    </source>
</evidence>
<comment type="cofactor">
    <cofactor evidence="5">
        <name>Zn(2+)</name>
        <dbReference type="ChEBI" id="CHEBI:29105"/>
    </cofactor>
    <text evidence="5">Binds 1 zinc ion per subunit.</text>
</comment>
<feature type="binding site" evidence="5">
    <location>
        <begin position="58"/>
        <end position="78"/>
    </location>
    <ligand>
        <name>NAD(+)</name>
        <dbReference type="ChEBI" id="CHEBI:57540"/>
    </ligand>
</feature>
<feature type="binding site" evidence="5">
    <location>
        <position position="298"/>
    </location>
    <ligand>
        <name>NAD(+)</name>
        <dbReference type="ChEBI" id="CHEBI:57540"/>
    </ligand>
</feature>
<organism evidence="8 9">
    <name type="scientific">Gordonia cholesterolivorans</name>
    <dbReference type="NCBI Taxonomy" id="559625"/>
    <lineage>
        <taxon>Bacteria</taxon>
        <taxon>Bacillati</taxon>
        <taxon>Actinomycetota</taxon>
        <taxon>Actinomycetes</taxon>
        <taxon>Mycobacteriales</taxon>
        <taxon>Gordoniaceae</taxon>
        <taxon>Gordonia</taxon>
    </lineage>
</organism>
<evidence type="ECO:0000313" key="9">
    <source>
        <dbReference type="Proteomes" id="UP001501170"/>
    </source>
</evidence>
<dbReference type="InterPro" id="IPR026591">
    <property type="entry name" value="Sirtuin_cat_small_dom_sf"/>
</dbReference>
<dbReference type="EC" id="2.3.1.286" evidence="5"/>
<keyword evidence="9" id="KW-1185">Reference proteome</keyword>
<evidence type="ECO:0000256" key="6">
    <source>
        <dbReference type="PROSITE-ProRule" id="PRU00236"/>
    </source>
</evidence>
<dbReference type="PROSITE" id="PS50305">
    <property type="entry name" value="SIRTUIN"/>
    <property type="match status" value="1"/>
</dbReference>
<comment type="subcellular location">
    <subcellularLocation>
        <location evidence="5">Cytoplasm</location>
    </subcellularLocation>
</comment>
<keyword evidence="2 5" id="KW-0479">Metal-binding</keyword>
<reference evidence="9" key="1">
    <citation type="journal article" date="2019" name="Int. J. Syst. Evol. Microbiol.">
        <title>The Global Catalogue of Microorganisms (GCM) 10K type strain sequencing project: providing services to taxonomists for standard genome sequencing and annotation.</title>
        <authorList>
            <consortium name="The Broad Institute Genomics Platform"/>
            <consortium name="The Broad Institute Genome Sequencing Center for Infectious Disease"/>
            <person name="Wu L."/>
            <person name="Ma J."/>
        </authorList>
    </citation>
    <scope>NUCLEOTIDE SEQUENCE [LARGE SCALE GENOMIC DNA]</scope>
    <source>
        <strain evidence="9">JCM 16227</strain>
    </source>
</reference>
<feature type="binding site" evidence="5">
    <location>
        <begin position="254"/>
        <end position="256"/>
    </location>
    <ligand>
        <name>NAD(+)</name>
        <dbReference type="ChEBI" id="CHEBI:57540"/>
    </ligand>
</feature>
<dbReference type="PANTHER" id="PTHR11085">
    <property type="entry name" value="NAD-DEPENDENT PROTEIN DEACYLASE SIRTUIN-5, MITOCHONDRIAL-RELATED"/>
    <property type="match status" value="1"/>
</dbReference>
<evidence type="ECO:0000313" key="8">
    <source>
        <dbReference type="EMBL" id="GAA2372895.1"/>
    </source>
</evidence>
<dbReference type="InterPro" id="IPR026587">
    <property type="entry name" value="Sirtuin_class_II"/>
</dbReference>
<comment type="caution">
    <text evidence="8">The sequence shown here is derived from an EMBL/GenBank/DDBJ whole genome shotgun (WGS) entry which is preliminary data.</text>
</comment>
<dbReference type="InterPro" id="IPR026590">
    <property type="entry name" value="Ssirtuin_cat_dom"/>
</dbReference>
<gene>
    <name evidence="5" type="primary">cobB</name>
    <name evidence="8" type="ORF">GCM10009855_10170</name>
</gene>
<dbReference type="EMBL" id="BAAARB010000004">
    <property type="protein sequence ID" value="GAA2372895.1"/>
    <property type="molecule type" value="Genomic_DNA"/>
</dbReference>
<feature type="binding site" evidence="5 6">
    <location>
        <position position="217"/>
    </location>
    <ligand>
        <name>Zn(2+)</name>
        <dbReference type="ChEBI" id="CHEBI:29105"/>
    </ligand>
</feature>
<keyword evidence="1 5" id="KW-0808">Transferase</keyword>
<feature type="binding site" evidence="5 6">
    <location>
        <position position="160"/>
    </location>
    <ligand>
        <name>Zn(2+)</name>
        <dbReference type="ChEBI" id="CHEBI:29105"/>
    </ligand>
</feature>
<protein>
    <recommendedName>
        <fullName evidence="5">NAD-dependent protein deacetylase</fullName>
        <ecNumber evidence="5">2.3.1.286</ecNumber>
    </recommendedName>
    <alternativeName>
        <fullName evidence="5">Regulatory protein SIR2 homolog</fullName>
    </alternativeName>
</protein>
<keyword evidence="4 5" id="KW-0520">NAD</keyword>
<evidence type="ECO:0000256" key="2">
    <source>
        <dbReference type="ARBA" id="ARBA00022723"/>
    </source>
</evidence>
<evidence type="ECO:0000256" key="3">
    <source>
        <dbReference type="ARBA" id="ARBA00022833"/>
    </source>
</evidence>
<feature type="binding site" evidence="5 6">
    <location>
        <position position="163"/>
    </location>
    <ligand>
        <name>Zn(2+)</name>
        <dbReference type="ChEBI" id="CHEBI:29105"/>
    </ligand>
</feature>
<dbReference type="HAMAP" id="MF_01967">
    <property type="entry name" value="Sirtuin_ClassII"/>
    <property type="match status" value="1"/>
</dbReference>
<dbReference type="InterPro" id="IPR029035">
    <property type="entry name" value="DHS-like_NAD/FAD-binding_dom"/>
</dbReference>
<evidence type="ECO:0000256" key="5">
    <source>
        <dbReference type="HAMAP-Rule" id="MF_01967"/>
    </source>
</evidence>
<keyword evidence="3 5" id="KW-0862">Zinc</keyword>
<sequence>MVVDGRGREPARSSVVGMRIRTTAWTPAAPTVADPDPDGRAEQLAELMDGRRAVALTGAGLSTPSGIPDYRSPDSPVRRPMTIEAFLSSPESRRRYWARNHLGWRHMDAAAPNAAHRALRTLQDAGVLSGVITQNVDMLHMKAGSRPVVDLHGSYGRVRCLGCGEQVSRHRLAEALEAANPGYADRVASRGAIEVAPDADAALEDIGDFVMLDCERCGGVLKPDIVYFGETVGPDVVAQAFSLVDDADLLLVAGSSLTVMSGLRFVRRAVAAGKPVAIVNRGRTRGDDLATLKIDHRCEVILPAVADRIAAARSTLL</sequence>